<dbReference type="FunFam" id="3.40.605.10:FF:000004">
    <property type="entry name" value="Aldehyde dehydrogenase"/>
    <property type="match status" value="1"/>
</dbReference>
<accession>A0A1C7LU28</accession>
<comment type="similarity">
    <text evidence="1">Belongs to the aldehyde dehydrogenase family.</text>
</comment>
<evidence type="ECO:0000313" key="7">
    <source>
        <dbReference type="EMBL" id="OBZ67696.1"/>
    </source>
</evidence>
<gene>
    <name evidence="7" type="primary">ALDH3H1_1</name>
    <name evidence="7" type="ORF">A0H81_12176</name>
</gene>
<name>A0A1C7LU28_GRIFR</name>
<organism evidence="7 8">
    <name type="scientific">Grifola frondosa</name>
    <name type="common">Maitake</name>
    <name type="synonym">Polyporus frondosus</name>
    <dbReference type="NCBI Taxonomy" id="5627"/>
    <lineage>
        <taxon>Eukaryota</taxon>
        <taxon>Fungi</taxon>
        <taxon>Dikarya</taxon>
        <taxon>Basidiomycota</taxon>
        <taxon>Agaricomycotina</taxon>
        <taxon>Agaricomycetes</taxon>
        <taxon>Polyporales</taxon>
        <taxon>Grifolaceae</taxon>
        <taxon>Grifola</taxon>
    </lineage>
</organism>
<evidence type="ECO:0000256" key="1">
    <source>
        <dbReference type="ARBA" id="ARBA00009986"/>
    </source>
</evidence>
<feature type="region of interest" description="Disordered" evidence="4">
    <location>
        <begin position="1211"/>
        <end position="1319"/>
    </location>
</feature>
<dbReference type="Gene3D" id="3.40.309.10">
    <property type="entry name" value="Aldehyde Dehydrogenase, Chain A, domain 2"/>
    <property type="match status" value="1"/>
</dbReference>
<dbReference type="Gene3D" id="3.40.605.10">
    <property type="entry name" value="Aldehyde Dehydrogenase, Chain A, domain 1"/>
    <property type="match status" value="1"/>
</dbReference>
<evidence type="ECO:0000256" key="4">
    <source>
        <dbReference type="SAM" id="MobiDB-lite"/>
    </source>
</evidence>
<keyword evidence="8" id="KW-1185">Reference proteome</keyword>
<feature type="compositionally biased region" description="Acidic residues" evidence="4">
    <location>
        <begin position="1218"/>
        <end position="1228"/>
    </location>
</feature>
<keyword evidence="5" id="KW-1133">Transmembrane helix</keyword>
<keyword evidence="3" id="KW-0520">NAD</keyword>
<keyword evidence="5" id="KW-0472">Membrane</keyword>
<dbReference type="PANTHER" id="PTHR43570:SF16">
    <property type="entry name" value="ALDEHYDE DEHYDROGENASE TYPE III, ISOFORM Q"/>
    <property type="match status" value="1"/>
</dbReference>
<evidence type="ECO:0000256" key="2">
    <source>
        <dbReference type="ARBA" id="ARBA00023002"/>
    </source>
</evidence>
<dbReference type="GO" id="GO:0004029">
    <property type="term" value="F:aldehyde dehydrogenase (NAD+) activity"/>
    <property type="evidence" value="ECO:0007669"/>
    <property type="project" value="TreeGrafter"/>
</dbReference>
<keyword evidence="2" id="KW-0560">Oxidoreductase</keyword>
<dbReference type="InterPro" id="IPR012394">
    <property type="entry name" value="Aldehyde_DH_NAD(P)"/>
</dbReference>
<dbReference type="PANTHER" id="PTHR43570">
    <property type="entry name" value="ALDEHYDE DEHYDROGENASE"/>
    <property type="match status" value="1"/>
</dbReference>
<dbReference type="EMBL" id="LUGG01000023">
    <property type="protein sequence ID" value="OBZ67696.1"/>
    <property type="molecule type" value="Genomic_DNA"/>
</dbReference>
<protein>
    <submittedName>
        <fullName evidence="7">Aldehyde dehydrogenase family 3 member H1</fullName>
    </submittedName>
</protein>
<evidence type="ECO:0000256" key="3">
    <source>
        <dbReference type="ARBA" id="ARBA00023027"/>
    </source>
</evidence>
<feature type="region of interest" description="Disordered" evidence="4">
    <location>
        <begin position="1012"/>
        <end position="1033"/>
    </location>
</feature>
<keyword evidence="5" id="KW-0812">Transmembrane</keyword>
<dbReference type="Proteomes" id="UP000092993">
    <property type="component" value="Unassembled WGS sequence"/>
</dbReference>
<proteinExistence type="inferred from homology"/>
<feature type="compositionally biased region" description="Low complexity" evidence="4">
    <location>
        <begin position="1271"/>
        <end position="1299"/>
    </location>
</feature>
<dbReference type="OrthoDB" id="440325at2759"/>
<dbReference type="InterPro" id="IPR016161">
    <property type="entry name" value="Ald_DH/histidinol_DH"/>
</dbReference>
<dbReference type="FunFam" id="3.40.309.10:FF:000025">
    <property type="entry name" value="Aldehyde dehydrogenase"/>
    <property type="match status" value="1"/>
</dbReference>
<dbReference type="SUPFAM" id="SSF53720">
    <property type="entry name" value="ALDH-like"/>
    <property type="match status" value="1"/>
</dbReference>
<feature type="transmembrane region" description="Helical" evidence="5">
    <location>
        <begin position="1041"/>
        <end position="1062"/>
    </location>
</feature>
<dbReference type="GO" id="GO:0006081">
    <property type="term" value="P:aldehyde metabolic process"/>
    <property type="evidence" value="ECO:0007669"/>
    <property type="project" value="InterPro"/>
</dbReference>
<comment type="caution">
    <text evidence="7">The sequence shown here is derived from an EMBL/GenBank/DDBJ whole genome shotgun (WGS) entry which is preliminary data.</text>
</comment>
<evidence type="ECO:0000313" key="8">
    <source>
        <dbReference type="Proteomes" id="UP000092993"/>
    </source>
</evidence>
<feature type="compositionally biased region" description="Low complexity" evidence="4">
    <location>
        <begin position="1014"/>
        <end position="1025"/>
    </location>
</feature>
<sequence>MSELVYTAINDIPRIHDELRRGFRSGKTKSIAYRKEQIAQVGYMLMDHEVRWKEAFRVDLGRPALETELLDLSPVISEVRLAYDNVGKWANPQNAPFSINWFAMSPKLKAEPKGVVLLISPFNFPLFLLLSPLVSAIAGGNAVLMKPSEMTPAVSALFAELIPQYLDPELYRIVNGGVPETTKVLELPWDHIMYIGNGRVGKIVSAAGAKHLTPVSTELGGKNPVIIDPKCDLKMTARRILWGKTCNAGQICMSPDYVLVPKNFQDAFVEAMKEAYDAFYPNGPASSDSLSRIISELHTGRIKKLIDDTHGTIVFGGDVDVSKKYISPTLVKDVPENDSLMSEEIFGPVLAVVPVADVDAAIEFVRARDHPLVIYVFSPDAKFISKVTDNTESGSVVANDTLLHAGAFGLPVGGIGPSGTGYYRGKLAFDQFTHIRTSLNNPSWVDALVLGGRFPPYKFGALKRAHSALFPLFRHDLASKVPLQRDWLPDLLLCLYTMAPKKMKKSDDDASASSYSASDLARSVRHFTLWARNAGIVWTFEDFPPGDDLVSNVWNVQMPQWLTTVELPLSVLPHRRRAVLNDLKAQAAADTATGVLDSSYDSALQEALVVIIFASYRIKKLHDSDQDPPEAAWRRPVDDLIELAFDHGRGWEVGLESSLALPYSNAHLKSGATAIADTVVYRHRRGFFDELAGDASAEAFIADASCLSTTMDTDLHILTFAAEYQGDIETGNRLLYDLAAGQHQRKILGTSRDVIYGIACTRGVVKVYASWWRKPASPKQITVRRNLTSFDLRDPLQAYRFFLFLLRVQKLIDQSYDDHMKDLDAVALHDSFTEGQESWRCDKHEGSHHISDHGHGDGIREASAVSPELIGDLAEDLESDDDDWDDMEDAGAGAIESLPPLWPPDQRAIKAGRYVKSSYWPVESPSVPSKPSVNLTYSHRPLECAICSSVIYLYLLQTTLHIIHAAGTFTNIRHSPPFPTLNTKSGYLSTEEYSDIPMSPVTYKRSSGGGFIASDSNGGDSSGHSAPQEASARATNSVSPATLGLVAVALFVASASLMMRIVKMRRRRWAASRRLPTPIYKPHLWDTILATPCITKSPAEAEWKRLMPISVEIILKNNSASPSESPALGPRAPAMRDAAAQRYRGPGIAAAESSKDSDKKFFEIKGKFGCDSFRCTQCGSLIRFTGADGRWEVHDTDYSTPLIKVLSSNTKDQGSADFDADSNSDSDDDHNGSDSGGGSITTSTTIGKSKEASTKINLGNWNGGSGSTRINGSNNDSSNNNNNDKSDNGNISSSDNNSGPGSGGGNDGIRLATRCWTGR</sequence>
<evidence type="ECO:0000256" key="5">
    <source>
        <dbReference type="SAM" id="Phobius"/>
    </source>
</evidence>
<feature type="domain" description="Aldehyde dehydrogenase" evidence="6">
    <location>
        <begin position="12"/>
        <end position="437"/>
    </location>
</feature>
<evidence type="ECO:0000259" key="6">
    <source>
        <dbReference type="Pfam" id="PF00171"/>
    </source>
</evidence>
<dbReference type="InterPro" id="IPR016162">
    <property type="entry name" value="Ald_DH_N"/>
</dbReference>
<dbReference type="STRING" id="5627.A0A1C7LU28"/>
<dbReference type="InterPro" id="IPR016163">
    <property type="entry name" value="Ald_DH_C"/>
</dbReference>
<dbReference type="Pfam" id="PF00171">
    <property type="entry name" value="Aldedh"/>
    <property type="match status" value="1"/>
</dbReference>
<dbReference type="InterPro" id="IPR015590">
    <property type="entry name" value="Aldehyde_DH_dom"/>
</dbReference>
<dbReference type="GO" id="GO:0005737">
    <property type="term" value="C:cytoplasm"/>
    <property type="evidence" value="ECO:0007669"/>
    <property type="project" value="TreeGrafter"/>
</dbReference>
<reference evidence="7 8" key="1">
    <citation type="submission" date="2016-03" db="EMBL/GenBank/DDBJ databases">
        <title>Whole genome sequencing of Grifola frondosa 9006-11.</title>
        <authorList>
            <person name="Min B."/>
            <person name="Park H."/>
            <person name="Kim J.-G."/>
            <person name="Cho H."/>
            <person name="Oh Y.-L."/>
            <person name="Kong W.-S."/>
            <person name="Choi I.-G."/>
        </authorList>
    </citation>
    <scope>NUCLEOTIDE SEQUENCE [LARGE SCALE GENOMIC DNA]</scope>
    <source>
        <strain evidence="7 8">9006-11</strain>
    </source>
</reference>